<organism evidence="1 2">
    <name type="scientific">Candidatus Magnetobacterium bavaricum</name>
    <dbReference type="NCBI Taxonomy" id="29290"/>
    <lineage>
        <taxon>Bacteria</taxon>
        <taxon>Pseudomonadati</taxon>
        <taxon>Nitrospirota</taxon>
        <taxon>Thermodesulfovibrionia</taxon>
        <taxon>Thermodesulfovibrionales</taxon>
        <taxon>Candidatus Magnetobacteriaceae</taxon>
        <taxon>Candidatus Magnetobacterium</taxon>
    </lineage>
</organism>
<dbReference type="Gene3D" id="1.10.10.10">
    <property type="entry name" value="Winged helix-like DNA-binding domain superfamily/Winged helix DNA-binding domain"/>
    <property type="match status" value="1"/>
</dbReference>
<feature type="non-terminal residue" evidence="1">
    <location>
        <position position="36"/>
    </location>
</feature>
<dbReference type="EMBL" id="LACI01000039">
    <property type="protein sequence ID" value="KJU87731.1"/>
    <property type="molecule type" value="Genomic_DNA"/>
</dbReference>
<comment type="caution">
    <text evidence="1">The sequence shown here is derived from an EMBL/GenBank/DDBJ whole genome shotgun (WGS) entry which is preliminary data.</text>
</comment>
<dbReference type="InterPro" id="IPR009057">
    <property type="entry name" value="Homeodomain-like_sf"/>
</dbReference>
<dbReference type="Proteomes" id="UP000033423">
    <property type="component" value="Unassembled WGS sequence"/>
</dbReference>
<dbReference type="AlphaFoldDB" id="A0A0F3H0N7"/>
<keyword evidence="2" id="KW-1185">Reference proteome</keyword>
<proteinExistence type="predicted"/>
<dbReference type="InterPro" id="IPR007367">
    <property type="entry name" value="DUF433"/>
</dbReference>
<sequence>MKKMRFTRITMNPGQMAGVPCIRGLRIPVASIVGMI</sequence>
<name>A0A0F3H0N7_9BACT</name>
<dbReference type="SUPFAM" id="SSF46689">
    <property type="entry name" value="Homeodomain-like"/>
    <property type="match status" value="1"/>
</dbReference>
<dbReference type="InterPro" id="IPR036388">
    <property type="entry name" value="WH-like_DNA-bd_sf"/>
</dbReference>
<dbReference type="Pfam" id="PF04255">
    <property type="entry name" value="DUF433"/>
    <property type="match status" value="1"/>
</dbReference>
<evidence type="ECO:0000313" key="1">
    <source>
        <dbReference type="EMBL" id="KJU87731.1"/>
    </source>
</evidence>
<protein>
    <submittedName>
        <fullName evidence="1">Protein containing DUF433</fullName>
    </submittedName>
</protein>
<gene>
    <name evidence="1" type="ORF">MBAV_000072</name>
</gene>
<reference evidence="1 2" key="1">
    <citation type="submission" date="2015-02" db="EMBL/GenBank/DDBJ databases">
        <title>Single-cell genomics of uncultivated deep-branching MTB reveals a conserved set of magnetosome genes.</title>
        <authorList>
            <person name="Kolinko S."/>
            <person name="Richter M."/>
            <person name="Glockner F.O."/>
            <person name="Brachmann A."/>
            <person name="Schuler D."/>
        </authorList>
    </citation>
    <scope>NUCLEOTIDE SEQUENCE [LARGE SCALE GENOMIC DNA]</scope>
    <source>
        <strain evidence="1">TM-1</strain>
    </source>
</reference>
<accession>A0A0F3H0N7</accession>
<evidence type="ECO:0000313" key="2">
    <source>
        <dbReference type="Proteomes" id="UP000033423"/>
    </source>
</evidence>